<protein>
    <submittedName>
        <fullName evidence="2">Nuclear mitotic apparatus protein</fullName>
    </submittedName>
</protein>
<dbReference type="PANTHER" id="PTHR18898">
    <property type="entry name" value="NUCLEOPROTEIN TPR-RELATED"/>
    <property type="match status" value="1"/>
</dbReference>
<name>A0A2P4X5N4_9STRA</name>
<sequence>MGGDAAALTASSINQEQLLHELESKYLSLKSDFSLAESERQTLAADKKAALAEVERVTKLAAEHEEETRQLKQQLLQVTTEKDALTFKLQTTTSLAERRLSEVEELQTTVREHNRLLVDAQRQEMQALERAAKQEAQVAPLTHALTRAQKETEAAQEHSQWLETQLEEKTKTVQQLRLDLAQHTHDLEEL</sequence>
<feature type="coiled-coil region" evidence="1">
    <location>
        <begin position="47"/>
        <end position="138"/>
    </location>
</feature>
<dbReference type="GO" id="GO:0006406">
    <property type="term" value="P:mRNA export from nucleus"/>
    <property type="evidence" value="ECO:0007669"/>
    <property type="project" value="TreeGrafter"/>
</dbReference>
<feature type="non-terminal residue" evidence="2">
    <location>
        <position position="190"/>
    </location>
</feature>
<comment type="caution">
    <text evidence="2">The sequence shown here is derived from an EMBL/GenBank/DDBJ whole genome shotgun (WGS) entry which is preliminary data.</text>
</comment>
<organism evidence="2 3">
    <name type="scientific">Phytophthora palmivora</name>
    <dbReference type="NCBI Taxonomy" id="4796"/>
    <lineage>
        <taxon>Eukaryota</taxon>
        <taxon>Sar</taxon>
        <taxon>Stramenopiles</taxon>
        <taxon>Oomycota</taxon>
        <taxon>Peronosporomycetes</taxon>
        <taxon>Peronosporales</taxon>
        <taxon>Peronosporaceae</taxon>
        <taxon>Phytophthora</taxon>
    </lineage>
</organism>
<evidence type="ECO:0000313" key="2">
    <source>
        <dbReference type="EMBL" id="POM60871.1"/>
    </source>
</evidence>
<proteinExistence type="predicted"/>
<accession>A0A2P4X5N4</accession>
<dbReference type="PANTHER" id="PTHR18898:SF2">
    <property type="entry name" value="NUCLEOPROTEIN TPR"/>
    <property type="match status" value="1"/>
</dbReference>
<keyword evidence="1" id="KW-0175">Coiled coil</keyword>
<gene>
    <name evidence="2" type="ORF">PHPALM_30213</name>
</gene>
<evidence type="ECO:0000256" key="1">
    <source>
        <dbReference type="SAM" id="Coils"/>
    </source>
</evidence>
<reference evidence="2 3" key="1">
    <citation type="journal article" date="2017" name="Genome Biol. Evol.">
        <title>Phytophthora megakarya and P. palmivora, closely related causal agents of cacao black pod rot, underwent increases in genome sizes and gene numbers by different mechanisms.</title>
        <authorList>
            <person name="Ali S.S."/>
            <person name="Shao J."/>
            <person name="Lary D.J."/>
            <person name="Kronmiller B."/>
            <person name="Shen D."/>
            <person name="Strem M.D."/>
            <person name="Amoako-Attah I."/>
            <person name="Akrofi A.Y."/>
            <person name="Begoude B.A."/>
            <person name="Ten Hoopen G.M."/>
            <person name="Coulibaly K."/>
            <person name="Kebe B.I."/>
            <person name="Melnick R.L."/>
            <person name="Guiltinan M.J."/>
            <person name="Tyler B.M."/>
            <person name="Meinhardt L.W."/>
            <person name="Bailey B.A."/>
        </authorList>
    </citation>
    <scope>NUCLEOTIDE SEQUENCE [LARGE SCALE GENOMIC DNA]</scope>
    <source>
        <strain evidence="3">sbr112.9</strain>
    </source>
</reference>
<dbReference type="Proteomes" id="UP000237271">
    <property type="component" value="Unassembled WGS sequence"/>
</dbReference>
<dbReference type="OrthoDB" id="343070at2759"/>
<dbReference type="GO" id="GO:0017056">
    <property type="term" value="F:structural constituent of nuclear pore"/>
    <property type="evidence" value="ECO:0007669"/>
    <property type="project" value="TreeGrafter"/>
</dbReference>
<dbReference type="AlphaFoldDB" id="A0A2P4X5N4"/>
<evidence type="ECO:0000313" key="3">
    <source>
        <dbReference type="Proteomes" id="UP000237271"/>
    </source>
</evidence>
<dbReference type="GO" id="GO:0005643">
    <property type="term" value="C:nuclear pore"/>
    <property type="evidence" value="ECO:0007669"/>
    <property type="project" value="TreeGrafter"/>
</dbReference>
<dbReference type="EMBL" id="NCKW01016662">
    <property type="protein sequence ID" value="POM60871.1"/>
    <property type="molecule type" value="Genomic_DNA"/>
</dbReference>
<keyword evidence="3" id="KW-1185">Reference proteome</keyword>